<sequence>MERALQFLVMLDGPTDERRILDAVRQAFPDATPVKSNSCDLRGNWLEAWTNEDHDPRLAADGDDEDAFLYFRWRVEVTPMADGITEDDQVALAKGLVACFTASGWTPIVAAAFEDRV</sequence>
<protein>
    <submittedName>
        <fullName evidence="1">Uncharacterized protein</fullName>
    </submittedName>
</protein>
<comment type="caution">
    <text evidence="1">The sequence shown here is derived from an EMBL/GenBank/DDBJ whole genome shotgun (WGS) entry which is preliminary data.</text>
</comment>
<gene>
    <name evidence="1" type="ORF">HNR61_007202</name>
</gene>
<evidence type="ECO:0000313" key="2">
    <source>
        <dbReference type="Proteomes" id="UP000572680"/>
    </source>
</evidence>
<name>A0A7W3QQE0_ACTNM</name>
<reference evidence="1 2" key="1">
    <citation type="submission" date="2020-08" db="EMBL/GenBank/DDBJ databases">
        <title>Genomic Encyclopedia of Type Strains, Phase IV (KMG-IV): sequencing the most valuable type-strain genomes for metagenomic binning, comparative biology and taxonomic classification.</title>
        <authorList>
            <person name="Goeker M."/>
        </authorList>
    </citation>
    <scope>NUCLEOTIDE SEQUENCE [LARGE SCALE GENOMIC DNA]</scope>
    <source>
        <strain evidence="1 2">DSM 44197</strain>
    </source>
</reference>
<dbReference type="RefSeq" id="WP_182847520.1">
    <property type="nucleotide sequence ID" value="NZ_BAAALP010000028.1"/>
</dbReference>
<evidence type="ECO:0000313" key="1">
    <source>
        <dbReference type="EMBL" id="MBA8955526.1"/>
    </source>
</evidence>
<dbReference type="EMBL" id="JACJIA010000012">
    <property type="protein sequence ID" value="MBA8955526.1"/>
    <property type="molecule type" value="Genomic_DNA"/>
</dbReference>
<accession>A0A7W3QQE0</accession>
<proteinExistence type="predicted"/>
<keyword evidence="2" id="KW-1185">Reference proteome</keyword>
<dbReference type="Proteomes" id="UP000572680">
    <property type="component" value="Unassembled WGS sequence"/>
</dbReference>
<dbReference type="AlphaFoldDB" id="A0A7W3QQE0"/>
<organism evidence="1 2">
    <name type="scientific">Actinomadura namibiensis</name>
    <dbReference type="NCBI Taxonomy" id="182080"/>
    <lineage>
        <taxon>Bacteria</taxon>
        <taxon>Bacillati</taxon>
        <taxon>Actinomycetota</taxon>
        <taxon>Actinomycetes</taxon>
        <taxon>Streptosporangiales</taxon>
        <taxon>Thermomonosporaceae</taxon>
        <taxon>Actinomadura</taxon>
    </lineage>
</organism>